<name>A0A417Y9S4_9BACI</name>
<dbReference type="InterPro" id="IPR039424">
    <property type="entry name" value="SBP_5"/>
</dbReference>
<dbReference type="GO" id="GO:0042597">
    <property type="term" value="C:periplasmic space"/>
    <property type="evidence" value="ECO:0007669"/>
    <property type="project" value="UniProtKB-ARBA"/>
</dbReference>
<dbReference type="OrthoDB" id="9796817at2"/>
<proteinExistence type="inferred from homology"/>
<dbReference type="SUPFAM" id="SSF53850">
    <property type="entry name" value="Periplasmic binding protein-like II"/>
    <property type="match status" value="1"/>
</dbReference>
<dbReference type="InterPro" id="IPR030678">
    <property type="entry name" value="Peptide/Ni-bd"/>
</dbReference>
<dbReference type="Proteomes" id="UP000285456">
    <property type="component" value="Unassembled WGS sequence"/>
</dbReference>
<dbReference type="EMBL" id="QWEH01000032">
    <property type="protein sequence ID" value="RHW29267.1"/>
    <property type="molecule type" value="Genomic_DNA"/>
</dbReference>
<dbReference type="GO" id="GO:0015833">
    <property type="term" value="P:peptide transport"/>
    <property type="evidence" value="ECO:0007669"/>
    <property type="project" value="TreeGrafter"/>
</dbReference>
<comment type="similarity">
    <text evidence="1">Belongs to the bacterial solute-binding protein 5 family.</text>
</comment>
<comment type="caution">
    <text evidence="6">The sequence shown here is derived from an EMBL/GenBank/DDBJ whole genome shotgun (WGS) entry which is preliminary data.</text>
</comment>
<feature type="signal peptide" evidence="4">
    <location>
        <begin position="1"/>
        <end position="21"/>
    </location>
</feature>
<sequence>MKKALLFILLISGLLVISACAGDVADESENAEEQKDLTVGLAAEPVSLDPHAANDGNSLYVMNAIYDTLVEQNTDLEIQPALAESLEQIEGTVWEAKLREDVTFHDDSAFNAEVVKANMDRVLDPDMGSPLAFLFDMIDSVEVVDEYTVQIHTKYPFSALPSHLAHPGGHMISLEAIEKDNEAIANGGEPFATVNENPIGTGYFKYDDRTSGEQIKVVKNEDYWGDKAGVNSVTFKFVPEDLTRIAELQTGDSDIIYPVNTSNIDEVDTNEGTHVKQSDSASMSYLGFNVEKEPFTDPRVRQAIAKAINKEEIIEGVLNGVALPAKGPLAPTVFGYDEDVEPIDYNIEEAKELLKEAGYEDGFSATIMAYDTNTSDIAQVIQAELKEIGITIDIEMTEVGTYLEVTGNGGVDMFIGSWGTVTLDADYGLYPMFHSANAGNPGNRSFYANDEVDELLEEARQEGAEEERLQLYSEAQQIIVDEAPIVPLYHSVLLAGLRDEVSGFYQYPSSFPFLRDVTID</sequence>
<evidence type="ECO:0000256" key="2">
    <source>
        <dbReference type="ARBA" id="ARBA00022448"/>
    </source>
</evidence>
<evidence type="ECO:0000313" key="6">
    <source>
        <dbReference type="EMBL" id="RHW29267.1"/>
    </source>
</evidence>
<feature type="chain" id="PRO_5019189209" evidence="4">
    <location>
        <begin position="22"/>
        <end position="520"/>
    </location>
</feature>
<gene>
    <name evidence="6" type="ORF">D1B32_22995</name>
</gene>
<dbReference type="Gene3D" id="3.90.76.10">
    <property type="entry name" value="Dipeptide-binding Protein, Domain 1"/>
    <property type="match status" value="1"/>
</dbReference>
<dbReference type="PANTHER" id="PTHR30290:SF9">
    <property type="entry name" value="OLIGOPEPTIDE-BINDING PROTEIN APPA"/>
    <property type="match status" value="1"/>
</dbReference>
<dbReference type="RefSeq" id="WP_118890478.1">
    <property type="nucleotide sequence ID" value="NZ_JAMAWL010000027.1"/>
</dbReference>
<keyword evidence="3 4" id="KW-0732">Signal</keyword>
<dbReference type="Gene3D" id="3.10.105.10">
    <property type="entry name" value="Dipeptide-binding Protein, Domain 3"/>
    <property type="match status" value="1"/>
</dbReference>
<keyword evidence="7" id="KW-1185">Reference proteome</keyword>
<evidence type="ECO:0000256" key="4">
    <source>
        <dbReference type="SAM" id="SignalP"/>
    </source>
</evidence>
<evidence type="ECO:0000256" key="3">
    <source>
        <dbReference type="ARBA" id="ARBA00022729"/>
    </source>
</evidence>
<evidence type="ECO:0000313" key="7">
    <source>
        <dbReference type="Proteomes" id="UP000285456"/>
    </source>
</evidence>
<dbReference type="AlphaFoldDB" id="A0A417Y9S4"/>
<keyword evidence="2" id="KW-0813">Transport</keyword>
<dbReference type="PROSITE" id="PS51257">
    <property type="entry name" value="PROKAR_LIPOPROTEIN"/>
    <property type="match status" value="1"/>
</dbReference>
<accession>A0A417Y9S4</accession>
<feature type="domain" description="Solute-binding protein family 5" evidence="5">
    <location>
        <begin position="77"/>
        <end position="439"/>
    </location>
</feature>
<evidence type="ECO:0000256" key="1">
    <source>
        <dbReference type="ARBA" id="ARBA00005695"/>
    </source>
</evidence>
<dbReference type="CDD" id="cd08499">
    <property type="entry name" value="PBP2_Ylib_like"/>
    <property type="match status" value="1"/>
</dbReference>
<dbReference type="InterPro" id="IPR000914">
    <property type="entry name" value="SBP_5_dom"/>
</dbReference>
<dbReference type="PIRSF" id="PIRSF002741">
    <property type="entry name" value="MppA"/>
    <property type="match status" value="1"/>
</dbReference>
<evidence type="ECO:0000259" key="5">
    <source>
        <dbReference type="Pfam" id="PF00496"/>
    </source>
</evidence>
<protein>
    <submittedName>
        <fullName evidence="6">Glutathione ABC transporter substrate-binding protein</fullName>
    </submittedName>
</protein>
<dbReference type="Gene3D" id="3.40.190.10">
    <property type="entry name" value="Periplasmic binding protein-like II"/>
    <property type="match status" value="1"/>
</dbReference>
<organism evidence="6 7">
    <name type="scientific">Oceanobacillus profundus</name>
    <dbReference type="NCBI Taxonomy" id="372463"/>
    <lineage>
        <taxon>Bacteria</taxon>
        <taxon>Bacillati</taxon>
        <taxon>Bacillota</taxon>
        <taxon>Bacilli</taxon>
        <taxon>Bacillales</taxon>
        <taxon>Bacillaceae</taxon>
        <taxon>Oceanobacillus</taxon>
    </lineage>
</organism>
<dbReference type="GO" id="GO:0043190">
    <property type="term" value="C:ATP-binding cassette (ABC) transporter complex"/>
    <property type="evidence" value="ECO:0007669"/>
    <property type="project" value="InterPro"/>
</dbReference>
<reference evidence="6 7" key="1">
    <citation type="journal article" date="2007" name="Int. J. Syst. Evol. Microbiol.">
        <title>Oceanobacillus profundus sp. nov., isolated from a deep-sea sediment core.</title>
        <authorList>
            <person name="Kim Y.G."/>
            <person name="Choi D.H."/>
            <person name="Hyun S."/>
            <person name="Cho B.C."/>
        </authorList>
    </citation>
    <scope>NUCLEOTIDE SEQUENCE [LARGE SCALE GENOMIC DNA]</scope>
    <source>
        <strain evidence="6 7">DSM 18246</strain>
    </source>
</reference>
<dbReference type="PANTHER" id="PTHR30290">
    <property type="entry name" value="PERIPLASMIC BINDING COMPONENT OF ABC TRANSPORTER"/>
    <property type="match status" value="1"/>
</dbReference>
<dbReference type="GO" id="GO:1904680">
    <property type="term" value="F:peptide transmembrane transporter activity"/>
    <property type="evidence" value="ECO:0007669"/>
    <property type="project" value="TreeGrafter"/>
</dbReference>
<dbReference type="Pfam" id="PF00496">
    <property type="entry name" value="SBP_bac_5"/>
    <property type="match status" value="1"/>
</dbReference>